<accession>A0AAN7WL60</accession>
<dbReference type="GO" id="GO:0008270">
    <property type="term" value="F:zinc ion binding"/>
    <property type="evidence" value="ECO:0007669"/>
    <property type="project" value="InterPro"/>
</dbReference>
<keyword evidence="4" id="KW-1185">Reference proteome</keyword>
<reference evidence="4" key="1">
    <citation type="submission" date="2023-07" db="EMBL/GenBank/DDBJ databases">
        <title>A draft genome of Kazachstania heterogenica Y-27499.</title>
        <authorList>
            <person name="Donic C."/>
            <person name="Kralova J.S."/>
            <person name="Fidel L."/>
            <person name="Ben-Dor S."/>
            <person name="Jung S."/>
        </authorList>
    </citation>
    <scope>NUCLEOTIDE SEQUENCE [LARGE SCALE GENOMIC DNA]</scope>
    <source>
        <strain evidence="4">Y27499</strain>
    </source>
</reference>
<evidence type="ECO:0000256" key="1">
    <source>
        <dbReference type="SAM" id="MobiDB-lite"/>
    </source>
</evidence>
<dbReference type="EMBL" id="JAWIZZ010000040">
    <property type="protein sequence ID" value="KAK5780534.1"/>
    <property type="molecule type" value="Genomic_DNA"/>
</dbReference>
<dbReference type="GO" id="GO:0009074">
    <property type="term" value="P:aromatic amino acid family catabolic process"/>
    <property type="evidence" value="ECO:0007669"/>
    <property type="project" value="TreeGrafter"/>
</dbReference>
<feature type="region of interest" description="Disordered" evidence="1">
    <location>
        <begin position="97"/>
        <end position="138"/>
    </location>
</feature>
<dbReference type="PROSITE" id="PS50048">
    <property type="entry name" value="ZN2_CY6_FUNGAL_2"/>
    <property type="match status" value="1"/>
</dbReference>
<feature type="compositionally biased region" description="Low complexity" evidence="1">
    <location>
        <begin position="106"/>
        <end position="129"/>
    </location>
</feature>
<sequence>MHIYTEDNTDLCTTVIQGILDDDPRILGPTNLKSNTKGKSKRNTFACVRCHSLKQKCVPSDPNDIYRKPCVRCLKREKKCTFDLAKRTRKRRARTPINVPDIGDRTSPIDSTSSVNSNSIESSSITQYSATTQSREPYMSTPITNSVAVEVAYDPTSTLSTDRKNDNTGVGNHINKNTNIYQSNFPLDSSENIVESNNTKPYQSAPQNTMKIDVSNQQHNSTNINQFSTTFLPIQMNSLTKNNLLNNEKYYTESTNADNNVSSGYNPVTSQENLKQPSTQIVNSNNQNISNICLNSTGLDLLQTAIFSNQDTTKKSSNELSNEITTVNHAPQKIITPSTTTLNIQTSSDRKEQPTTNILNKHKELAFMDKPTNKSNISAIAVKKKTQYHMNHEFKRNLRSLLILLKGKVSGIFNKFNLWSTQWNKLVENSLFLPTISDPVYLGIISMEEAELRLKLYSEVIARESRLPFVCIRDDASINDIRKDKPIFFSVVMSIVSKVMTEEQTTRDTVMKLDSFVINLITIQIFKLNNKSIEVIEALVTLCMWYNFLEWSNKTRYHLFNYICCCFLKDLSPASVNRVFGMFNDEAPNKSQAPRRSLLEQAENGPRLTLLVYISALNISIYLKQTIHVRWSFITENAIEDIKQNIDDLKACLEASKNTNDNTTSLSLQIEGCETLITFSKLNHLLEKIHIHLHEIKDIKYDEALSNYKLAEQYIQGLIDIYQKELDEVFKGIPNSRPRVLAFYYSVEAYLHQFTLNDYIHFEAIEKNADLPDNVTKAFLRCYECCTKSLMEFLKLSDTLIASLPLFHMSRIIYIVGVLILKLRYAAVSIPSFHHFATITDGTIDLVKQVSTSLESASRKYPYNNGLYKFQYVIALFGQTYATRVTELAERMEHNEQHAKMNKNIQFNTQLMYSEDVNSRQLYLNPMNLNTINNQINTVNNANFVPKLNNENNTIKVELSNHNNNSALNGDARLNVYLDSKQNSTVSNNKEFPIEKNKNGFPFQLNPLSGATNKTNMINDQLPLLKDSSPSIASDNLNEYLTDMNSLALGYDALNDEFWTDLLFSGM</sequence>
<dbReference type="InterPro" id="IPR052780">
    <property type="entry name" value="AAA_Catabolism_Regulators"/>
</dbReference>
<dbReference type="SMART" id="SM00066">
    <property type="entry name" value="GAL4"/>
    <property type="match status" value="1"/>
</dbReference>
<dbReference type="PANTHER" id="PTHR31644:SF2">
    <property type="entry name" value="TRANSCRIPTIONAL ACTIVATOR ARO80-RELATED"/>
    <property type="match status" value="1"/>
</dbReference>
<dbReference type="GO" id="GO:0045944">
    <property type="term" value="P:positive regulation of transcription by RNA polymerase II"/>
    <property type="evidence" value="ECO:0007669"/>
    <property type="project" value="TreeGrafter"/>
</dbReference>
<dbReference type="PANTHER" id="PTHR31644">
    <property type="entry name" value="TRANSCRIPTIONAL ACTIVATOR ARO80-RELATED"/>
    <property type="match status" value="1"/>
</dbReference>
<comment type="caution">
    <text evidence="3">The sequence shown here is derived from an EMBL/GenBank/DDBJ whole genome shotgun (WGS) entry which is preliminary data.</text>
</comment>
<dbReference type="AlphaFoldDB" id="A0AAN7WL60"/>
<dbReference type="CDD" id="cd00067">
    <property type="entry name" value="GAL4"/>
    <property type="match status" value="1"/>
</dbReference>
<feature type="domain" description="Zn(2)-C6 fungal-type" evidence="2">
    <location>
        <begin position="46"/>
        <end position="82"/>
    </location>
</feature>
<dbReference type="Gene3D" id="4.10.240.10">
    <property type="entry name" value="Zn(2)-C6 fungal-type DNA-binding domain"/>
    <property type="match status" value="1"/>
</dbReference>
<dbReference type="Proteomes" id="UP001306508">
    <property type="component" value="Unassembled WGS sequence"/>
</dbReference>
<protein>
    <recommendedName>
        <fullName evidence="2">Zn(2)-C6 fungal-type domain-containing protein</fullName>
    </recommendedName>
</protein>
<dbReference type="PROSITE" id="PS00463">
    <property type="entry name" value="ZN2_CY6_FUNGAL_1"/>
    <property type="match status" value="1"/>
</dbReference>
<organism evidence="3 4">
    <name type="scientific">Arxiozyma heterogenica</name>
    <dbReference type="NCBI Taxonomy" id="278026"/>
    <lineage>
        <taxon>Eukaryota</taxon>
        <taxon>Fungi</taxon>
        <taxon>Dikarya</taxon>
        <taxon>Ascomycota</taxon>
        <taxon>Saccharomycotina</taxon>
        <taxon>Saccharomycetes</taxon>
        <taxon>Saccharomycetales</taxon>
        <taxon>Saccharomycetaceae</taxon>
        <taxon>Arxiozyma</taxon>
    </lineage>
</organism>
<proteinExistence type="predicted"/>
<dbReference type="SUPFAM" id="SSF57701">
    <property type="entry name" value="Zn2/Cys6 DNA-binding domain"/>
    <property type="match status" value="1"/>
</dbReference>
<gene>
    <name evidence="3" type="ORF">RI543_001653</name>
</gene>
<dbReference type="GO" id="GO:0005634">
    <property type="term" value="C:nucleus"/>
    <property type="evidence" value="ECO:0007669"/>
    <property type="project" value="TreeGrafter"/>
</dbReference>
<name>A0AAN7WL60_9SACH</name>
<dbReference type="InterPro" id="IPR001138">
    <property type="entry name" value="Zn2Cys6_DnaBD"/>
</dbReference>
<evidence type="ECO:0000259" key="2">
    <source>
        <dbReference type="PROSITE" id="PS50048"/>
    </source>
</evidence>
<evidence type="ECO:0000313" key="3">
    <source>
        <dbReference type="EMBL" id="KAK5780534.1"/>
    </source>
</evidence>
<evidence type="ECO:0000313" key="4">
    <source>
        <dbReference type="Proteomes" id="UP001306508"/>
    </source>
</evidence>
<dbReference type="InterPro" id="IPR036864">
    <property type="entry name" value="Zn2-C6_fun-type_DNA-bd_sf"/>
</dbReference>
<dbReference type="GO" id="GO:0000981">
    <property type="term" value="F:DNA-binding transcription factor activity, RNA polymerase II-specific"/>
    <property type="evidence" value="ECO:0007669"/>
    <property type="project" value="InterPro"/>
</dbReference>